<keyword evidence="2" id="KW-0520">NAD</keyword>
<dbReference type="CDD" id="cd12164">
    <property type="entry name" value="GDH_like_2"/>
    <property type="match status" value="1"/>
</dbReference>
<evidence type="ECO:0000259" key="3">
    <source>
        <dbReference type="Pfam" id="PF02826"/>
    </source>
</evidence>
<dbReference type="AlphaFoldDB" id="A0A922P1X1"/>
<sequence length="308" mass="33818">MVLLANIDAERGQRLKQRFREVAPDQVLVLPDDSFEKQDVRHLLTWKIPENLAEFVNLEIIFSVGAGVDQFVATGVPEGVTLVRLIDSGLTAMMQEYVAMAVLSLHRDLPAYVTQQEQAVWKQVSLPPPASERRVGVMGLGELGKGALAALGNFGFQLSGWARSEHQIAGVDCFHGEDGLQRFLPSVDILVCLLPLTNETRGILNKDLFDRLPTGASLVHAGRGQHLQHDDLLSALETGQLRSAFLDVVDPEPLPDTHPFWRHPQIILTPHVACMTRVEMLATAIAGNLVRHRAGKPMAGVVAVERGY</sequence>
<dbReference type="InterPro" id="IPR036291">
    <property type="entry name" value="NAD(P)-bd_dom_sf"/>
</dbReference>
<organism evidence="4 5">
    <name type="scientific">Pseudorhizobium pelagicum</name>
    <dbReference type="NCBI Taxonomy" id="1509405"/>
    <lineage>
        <taxon>Bacteria</taxon>
        <taxon>Pseudomonadati</taxon>
        <taxon>Pseudomonadota</taxon>
        <taxon>Alphaproteobacteria</taxon>
        <taxon>Hyphomicrobiales</taxon>
        <taxon>Rhizobiaceae</taxon>
        <taxon>Rhizobium/Agrobacterium group</taxon>
        <taxon>Pseudorhizobium</taxon>
    </lineage>
</organism>
<evidence type="ECO:0000313" key="5">
    <source>
        <dbReference type="Proteomes" id="UP000052167"/>
    </source>
</evidence>
<accession>A0A922P1X1</accession>
<dbReference type="OrthoDB" id="9787219at2"/>
<dbReference type="SUPFAM" id="SSF51735">
    <property type="entry name" value="NAD(P)-binding Rossmann-fold domains"/>
    <property type="match status" value="1"/>
</dbReference>
<dbReference type="InterPro" id="IPR006140">
    <property type="entry name" value="D-isomer_DH_NAD-bd"/>
</dbReference>
<dbReference type="PANTHER" id="PTHR43333:SF1">
    <property type="entry name" value="D-ISOMER SPECIFIC 2-HYDROXYACID DEHYDROGENASE NAD-BINDING DOMAIN-CONTAINING PROTEIN"/>
    <property type="match status" value="1"/>
</dbReference>
<name>A0A922P1X1_9HYPH</name>
<reference evidence="4 5" key="1">
    <citation type="submission" date="2014-06" db="EMBL/GenBank/DDBJ databases">
        <title>Rhizobium pelagicum/R2-400B4.</title>
        <authorList>
            <person name="Kimes N.E."/>
            <person name="Lopez-Perez M."/>
        </authorList>
    </citation>
    <scope>NUCLEOTIDE SEQUENCE [LARGE SCALE GENOMIC DNA]</scope>
    <source>
        <strain evidence="4 5">R2-400B4</strain>
    </source>
</reference>
<evidence type="ECO:0000313" key="4">
    <source>
        <dbReference type="EMBL" id="KEQ04264.1"/>
    </source>
</evidence>
<feature type="domain" description="D-isomer specific 2-hydroxyacid dehydrogenase NAD-binding" evidence="3">
    <location>
        <begin position="100"/>
        <end position="273"/>
    </location>
</feature>
<gene>
    <name evidence="4" type="ORF">GV68_13545</name>
</gene>
<dbReference type="SUPFAM" id="SSF52283">
    <property type="entry name" value="Formate/glycerate dehydrogenase catalytic domain-like"/>
    <property type="match status" value="1"/>
</dbReference>
<protein>
    <submittedName>
        <fullName evidence="4">2-hydroxyacid dehydrogenase</fullName>
    </submittedName>
</protein>
<keyword evidence="1" id="KW-0560">Oxidoreductase</keyword>
<dbReference type="GO" id="GO:0051287">
    <property type="term" value="F:NAD binding"/>
    <property type="evidence" value="ECO:0007669"/>
    <property type="project" value="InterPro"/>
</dbReference>
<dbReference type="EMBL" id="JOKJ01000026">
    <property type="protein sequence ID" value="KEQ04264.1"/>
    <property type="molecule type" value="Genomic_DNA"/>
</dbReference>
<dbReference type="RefSeq" id="WP_037168355.1">
    <property type="nucleotide sequence ID" value="NZ_CAJXID010000019.1"/>
</dbReference>
<dbReference type="PANTHER" id="PTHR43333">
    <property type="entry name" value="2-HACID_DH_C DOMAIN-CONTAINING PROTEIN"/>
    <property type="match status" value="1"/>
</dbReference>
<dbReference type="Proteomes" id="UP000052167">
    <property type="component" value="Unassembled WGS sequence"/>
</dbReference>
<evidence type="ECO:0000256" key="1">
    <source>
        <dbReference type="ARBA" id="ARBA00023002"/>
    </source>
</evidence>
<keyword evidence="5" id="KW-1185">Reference proteome</keyword>
<comment type="caution">
    <text evidence="4">The sequence shown here is derived from an EMBL/GenBank/DDBJ whole genome shotgun (WGS) entry which is preliminary data.</text>
</comment>
<evidence type="ECO:0000256" key="2">
    <source>
        <dbReference type="ARBA" id="ARBA00023027"/>
    </source>
</evidence>
<dbReference type="Gene3D" id="3.40.50.720">
    <property type="entry name" value="NAD(P)-binding Rossmann-like Domain"/>
    <property type="match status" value="2"/>
</dbReference>
<proteinExistence type="predicted"/>
<dbReference type="GO" id="GO:0016491">
    <property type="term" value="F:oxidoreductase activity"/>
    <property type="evidence" value="ECO:0007669"/>
    <property type="project" value="UniProtKB-KW"/>
</dbReference>
<dbReference type="Pfam" id="PF02826">
    <property type="entry name" value="2-Hacid_dh_C"/>
    <property type="match status" value="1"/>
</dbReference>